<sequence length="101" mass="11351">MGVKILQMEKTESRISLIRTPTFDKAAGDRAMCQQPSTAQFQKFLTRQTSDVGFPEIFPYYDIFLISINQNFLISRSEKILGFLSRQSATVGGCTSELGFT</sequence>
<evidence type="ECO:0000313" key="2">
    <source>
        <dbReference type="WBParaSite" id="nRc.2.0.1.t05094-RA"/>
    </source>
</evidence>
<protein>
    <submittedName>
        <fullName evidence="2">Uncharacterized protein</fullName>
    </submittedName>
</protein>
<accession>A0A915HTK7</accession>
<proteinExistence type="predicted"/>
<organism evidence="1 2">
    <name type="scientific">Romanomermis culicivorax</name>
    <name type="common">Nematode worm</name>
    <dbReference type="NCBI Taxonomy" id="13658"/>
    <lineage>
        <taxon>Eukaryota</taxon>
        <taxon>Metazoa</taxon>
        <taxon>Ecdysozoa</taxon>
        <taxon>Nematoda</taxon>
        <taxon>Enoplea</taxon>
        <taxon>Dorylaimia</taxon>
        <taxon>Mermithida</taxon>
        <taxon>Mermithoidea</taxon>
        <taxon>Mermithidae</taxon>
        <taxon>Romanomermis</taxon>
    </lineage>
</organism>
<keyword evidence="1" id="KW-1185">Reference proteome</keyword>
<dbReference type="WBParaSite" id="nRc.2.0.1.t05094-RA">
    <property type="protein sequence ID" value="nRc.2.0.1.t05094-RA"/>
    <property type="gene ID" value="nRc.2.0.1.g05094"/>
</dbReference>
<dbReference type="Proteomes" id="UP000887565">
    <property type="component" value="Unplaced"/>
</dbReference>
<name>A0A915HTK7_ROMCU</name>
<dbReference type="AlphaFoldDB" id="A0A915HTK7"/>
<evidence type="ECO:0000313" key="1">
    <source>
        <dbReference type="Proteomes" id="UP000887565"/>
    </source>
</evidence>
<reference evidence="2" key="1">
    <citation type="submission" date="2022-11" db="UniProtKB">
        <authorList>
            <consortium name="WormBaseParasite"/>
        </authorList>
    </citation>
    <scope>IDENTIFICATION</scope>
</reference>